<feature type="domain" description="RPA-interacting protein N-terminal" evidence="6">
    <location>
        <begin position="6"/>
        <end position="44"/>
    </location>
</feature>
<dbReference type="Pfam" id="PF14768">
    <property type="entry name" value="RPA_interact_C"/>
    <property type="match status" value="1"/>
</dbReference>
<dbReference type="PANTHER" id="PTHR31742:SF1">
    <property type="entry name" value="RPA-INTERACTING PROTEIN"/>
    <property type="match status" value="1"/>
</dbReference>
<feature type="domain" description="RPA-interacting protein central" evidence="7">
    <location>
        <begin position="58"/>
        <end position="144"/>
    </location>
</feature>
<dbReference type="Pfam" id="PF14767">
    <property type="entry name" value="RPA_interact_M"/>
    <property type="match status" value="1"/>
</dbReference>
<name>A0A6I9QF59_ELAGV</name>
<keyword evidence="2" id="KW-0479">Metal-binding</keyword>
<evidence type="ECO:0000259" key="8">
    <source>
        <dbReference type="Pfam" id="PF14768"/>
    </source>
</evidence>
<evidence type="ECO:0000256" key="2">
    <source>
        <dbReference type="ARBA" id="ARBA00022723"/>
    </source>
</evidence>
<evidence type="ECO:0000256" key="3">
    <source>
        <dbReference type="ARBA" id="ARBA00022771"/>
    </source>
</evidence>
<dbReference type="PANTHER" id="PTHR31742">
    <property type="entry name" value="RPA-INTERACTING PROTEIN RPAIN"/>
    <property type="match status" value="1"/>
</dbReference>
<sequence>MDGNRSKRASIKTQHPNWKEKLRQNCLRRVQEERAQLLWKIRSSGQQSLNKKEIAETAFRNIVSDELQKIKQSSSSKNQITLVPNNSDLIWEFDGLHTSSSTETESEELMLEMERVLYEDLREELIRRELEVLEEEDEYLARAVFEHMQLNDDQNDRVWCPICKQGELREAHHLIYCTCCKLRLDLENDKVTLDFLRDRLGEVHAEHLDRGCRAAPNFCMQTMFNMTALYIQCRACNTFEIVV</sequence>
<feature type="domain" description="RPA-interacting protein C-terminal" evidence="8">
    <location>
        <begin position="159"/>
        <end position="241"/>
    </location>
</feature>
<keyword evidence="3" id="KW-0863">Zinc-finger</keyword>
<dbReference type="GO" id="GO:0008270">
    <property type="term" value="F:zinc ion binding"/>
    <property type="evidence" value="ECO:0007669"/>
    <property type="project" value="UniProtKB-KW"/>
</dbReference>
<accession>A0A6I9QF59</accession>
<dbReference type="OrthoDB" id="435311at2759"/>
<dbReference type="Proteomes" id="UP000504607">
    <property type="component" value="Chromosome 2"/>
</dbReference>
<protein>
    <submittedName>
        <fullName evidence="10">RPA-interacting protein isoform X1</fullName>
    </submittedName>
</protein>
<proteinExistence type="predicted"/>
<comment type="subcellular location">
    <subcellularLocation>
        <location evidence="1">Nucleus</location>
    </subcellularLocation>
</comment>
<dbReference type="KEGG" id="egu:105034810"/>
<evidence type="ECO:0000256" key="5">
    <source>
        <dbReference type="ARBA" id="ARBA00023242"/>
    </source>
</evidence>
<dbReference type="GO" id="GO:0005634">
    <property type="term" value="C:nucleus"/>
    <property type="evidence" value="ECO:0007669"/>
    <property type="project" value="UniProtKB-SubCell"/>
</dbReference>
<evidence type="ECO:0000256" key="1">
    <source>
        <dbReference type="ARBA" id="ARBA00004123"/>
    </source>
</evidence>
<dbReference type="RefSeq" id="XP_010908410.1">
    <property type="nucleotide sequence ID" value="XM_010910108.2"/>
</dbReference>
<dbReference type="InterPro" id="IPR028155">
    <property type="entry name" value="RPA_interact_central"/>
</dbReference>
<keyword evidence="9" id="KW-1185">Reference proteome</keyword>
<reference evidence="10" key="1">
    <citation type="submission" date="2025-08" db="UniProtKB">
        <authorList>
            <consortium name="RefSeq"/>
        </authorList>
    </citation>
    <scope>IDENTIFICATION</scope>
</reference>
<dbReference type="InterPro" id="IPR028159">
    <property type="entry name" value="RPA_interact_C_dom"/>
</dbReference>
<gene>
    <name evidence="10" type="primary">LOC105034810</name>
</gene>
<dbReference type="GeneID" id="105034810"/>
<dbReference type="FunCoup" id="A0A6I9QF59">
    <property type="interactions" value="121"/>
</dbReference>
<dbReference type="InterPro" id="IPR028158">
    <property type="entry name" value="RPA_interact_N_dom"/>
</dbReference>
<organism evidence="9 10">
    <name type="scientific">Elaeis guineensis var. tenera</name>
    <name type="common">Oil palm</name>
    <dbReference type="NCBI Taxonomy" id="51953"/>
    <lineage>
        <taxon>Eukaryota</taxon>
        <taxon>Viridiplantae</taxon>
        <taxon>Streptophyta</taxon>
        <taxon>Embryophyta</taxon>
        <taxon>Tracheophyta</taxon>
        <taxon>Spermatophyta</taxon>
        <taxon>Magnoliopsida</taxon>
        <taxon>Liliopsida</taxon>
        <taxon>Arecaceae</taxon>
        <taxon>Arecoideae</taxon>
        <taxon>Cocoseae</taxon>
        <taxon>Elaeidinae</taxon>
        <taxon>Elaeis</taxon>
    </lineage>
</organism>
<evidence type="ECO:0000256" key="4">
    <source>
        <dbReference type="ARBA" id="ARBA00022833"/>
    </source>
</evidence>
<evidence type="ECO:0000259" key="6">
    <source>
        <dbReference type="Pfam" id="PF14766"/>
    </source>
</evidence>
<keyword evidence="5" id="KW-0539">Nucleus</keyword>
<dbReference type="AlphaFoldDB" id="A0A6I9QF59"/>
<dbReference type="Pfam" id="PF14766">
    <property type="entry name" value="RPA_interact_N"/>
    <property type="match status" value="1"/>
</dbReference>
<keyword evidence="4" id="KW-0862">Zinc</keyword>
<evidence type="ECO:0000313" key="9">
    <source>
        <dbReference type="Proteomes" id="UP000504607"/>
    </source>
</evidence>
<evidence type="ECO:0000259" key="7">
    <source>
        <dbReference type="Pfam" id="PF14767"/>
    </source>
</evidence>
<dbReference type="InParanoid" id="A0A6I9QF59"/>
<dbReference type="InterPro" id="IPR028156">
    <property type="entry name" value="RIP"/>
</dbReference>
<evidence type="ECO:0000313" key="10">
    <source>
        <dbReference type="RefSeq" id="XP_010908410.1"/>
    </source>
</evidence>
<dbReference type="GO" id="GO:0006606">
    <property type="term" value="P:protein import into nucleus"/>
    <property type="evidence" value="ECO:0007669"/>
    <property type="project" value="TreeGrafter"/>
</dbReference>